<feature type="transmembrane region" description="Helical" evidence="3">
    <location>
        <begin position="244"/>
        <end position="270"/>
    </location>
</feature>
<keyword evidence="3" id="KW-0472">Membrane</keyword>
<evidence type="ECO:0000313" key="4">
    <source>
        <dbReference type="EMBL" id="KAJ9190138.1"/>
    </source>
</evidence>
<evidence type="ECO:0000256" key="2">
    <source>
        <dbReference type="SAM" id="MobiDB-lite"/>
    </source>
</evidence>
<feature type="compositionally biased region" description="Low complexity" evidence="2">
    <location>
        <begin position="31"/>
        <end position="41"/>
    </location>
</feature>
<evidence type="ECO:0000256" key="3">
    <source>
        <dbReference type="SAM" id="Phobius"/>
    </source>
</evidence>
<dbReference type="Proteomes" id="UP001174677">
    <property type="component" value="Chromosome 1"/>
</dbReference>
<dbReference type="PANTHER" id="PTHR35469:SF5">
    <property type="entry name" value="TRANSMEMBRANE PROTEIN"/>
    <property type="match status" value="1"/>
</dbReference>
<feature type="transmembrane region" description="Helical" evidence="3">
    <location>
        <begin position="192"/>
        <end position="209"/>
    </location>
</feature>
<feature type="transmembrane region" description="Helical" evidence="3">
    <location>
        <begin position="155"/>
        <end position="172"/>
    </location>
</feature>
<evidence type="ECO:0000256" key="1">
    <source>
        <dbReference type="SAM" id="Coils"/>
    </source>
</evidence>
<sequence length="271" mass="30185">MDSDVRQERRRKIMERGSDRMALITGQVKTLSSSPSLPSSSTQRQHHAHTESSPSIIFSPNDNAQIKAGPEEKEDDSGSKFMKTRTINEYPGARNFHRGNQAEPRLVKSATSPDSITKLEQQASGITPSVEKASPPPNFFSSKRINSCIIASERTRANCSLIIAFLVVISYIDYPMFGLDILSSENFIASRPFYIILLTDVTIVLAQLFRENGNDSEEVEKERNEAQEEEDNWAKAVKILERGLVLYQAICGLLIDCSIYLVVVICGLSLV</sequence>
<feature type="region of interest" description="Disordered" evidence="2">
    <location>
        <begin position="1"/>
        <end position="113"/>
    </location>
</feature>
<evidence type="ECO:0008006" key="6">
    <source>
        <dbReference type="Google" id="ProtNLM"/>
    </source>
</evidence>
<accession>A0ABQ9NEC2</accession>
<gene>
    <name evidence="4" type="ORF">P3X46_001366</name>
</gene>
<keyword evidence="3" id="KW-1133">Transmembrane helix</keyword>
<keyword evidence="3" id="KW-0812">Transmembrane</keyword>
<comment type="caution">
    <text evidence="4">The sequence shown here is derived from an EMBL/GenBank/DDBJ whole genome shotgun (WGS) entry which is preliminary data.</text>
</comment>
<feature type="compositionally biased region" description="Polar residues" evidence="2">
    <location>
        <begin position="51"/>
        <end position="64"/>
    </location>
</feature>
<keyword evidence="5" id="KW-1185">Reference proteome</keyword>
<feature type="coiled-coil region" evidence="1">
    <location>
        <begin position="205"/>
        <end position="236"/>
    </location>
</feature>
<dbReference type="EMBL" id="JARPOI010000001">
    <property type="protein sequence ID" value="KAJ9190138.1"/>
    <property type="molecule type" value="Genomic_DNA"/>
</dbReference>
<protein>
    <recommendedName>
        <fullName evidence="6">Ion transport domain-containing protein</fullName>
    </recommendedName>
</protein>
<evidence type="ECO:0000313" key="5">
    <source>
        <dbReference type="Proteomes" id="UP001174677"/>
    </source>
</evidence>
<name>A0ABQ9NEC2_HEVBR</name>
<keyword evidence="1" id="KW-0175">Coiled coil</keyword>
<organism evidence="4 5">
    <name type="scientific">Hevea brasiliensis</name>
    <name type="common">Para rubber tree</name>
    <name type="synonym">Siphonia brasiliensis</name>
    <dbReference type="NCBI Taxonomy" id="3981"/>
    <lineage>
        <taxon>Eukaryota</taxon>
        <taxon>Viridiplantae</taxon>
        <taxon>Streptophyta</taxon>
        <taxon>Embryophyta</taxon>
        <taxon>Tracheophyta</taxon>
        <taxon>Spermatophyta</taxon>
        <taxon>Magnoliopsida</taxon>
        <taxon>eudicotyledons</taxon>
        <taxon>Gunneridae</taxon>
        <taxon>Pentapetalae</taxon>
        <taxon>rosids</taxon>
        <taxon>fabids</taxon>
        <taxon>Malpighiales</taxon>
        <taxon>Euphorbiaceae</taxon>
        <taxon>Crotonoideae</taxon>
        <taxon>Micrandreae</taxon>
        <taxon>Hevea</taxon>
    </lineage>
</organism>
<dbReference type="PANTHER" id="PTHR35469">
    <property type="entry name" value="TRANSMEMBRANE PROTEIN"/>
    <property type="match status" value="1"/>
</dbReference>
<proteinExistence type="predicted"/>
<reference evidence="4" key="1">
    <citation type="journal article" date="2023" name="Plant Biotechnol. J.">
        <title>Chromosome-level wild Hevea brasiliensis genome provides new tools for genomic-assisted breeding and valuable loci to elevate rubber yield.</title>
        <authorList>
            <person name="Cheng H."/>
            <person name="Song X."/>
            <person name="Hu Y."/>
            <person name="Wu T."/>
            <person name="Yang Q."/>
            <person name="An Z."/>
            <person name="Feng S."/>
            <person name="Deng Z."/>
            <person name="Wu W."/>
            <person name="Zeng X."/>
            <person name="Tu M."/>
            <person name="Wang X."/>
            <person name="Huang H."/>
        </authorList>
    </citation>
    <scope>NUCLEOTIDE SEQUENCE</scope>
    <source>
        <strain evidence="4">MT/VB/25A 57/8</strain>
    </source>
</reference>